<proteinExistence type="predicted"/>
<keyword evidence="2" id="KW-1185">Reference proteome</keyword>
<evidence type="ECO:0000313" key="1">
    <source>
        <dbReference type="EMBL" id="CAH1420576.1"/>
    </source>
</evidence>
<organism evidence="1 2">
    <name type="scientific">Lactuca virosa</name>
    <dbReference type="NCBI Taxonomy" id="75947"/>
    <lineage>
        <taxon>Eukaryota</taxon>
        <taxon>Viridiplantae</taxon>
        <taxon>Streptophyta</taxon>
        <taxon>Embryophyta</taxon>
        <taxon>Tracheophyta</taxon>
        <taxon>Spermatophyta</taxon>
        <taxon>Magnoliopsida</taxon>
        <taxon>eudicotyledons</taxon>
        <taxon>Gunneridae</taxon>
        <taxon>Pentapetalae</taxon>
        <taxon>asterids</taxon>
        <taxon>campanulids</taxon>
        <taxon>Asterales</taxon>
        <taxon>Asteraceae</taxon>
        <taxon>Cichorioideae</taxon>
        <taxon>Cichorieae</taxon>
        <taxon>Lactucinae</taxon>
        <taxon>Lactuca</taxon>
    </lineage>
</organism>
<accession>A0AAU9M0G6</accession>
<name>A0AAU9M0G6_9ASTR</name>
<dbReference type="EMBL" id="CAKMRJ010001112">
    <property type="protein sequence ID" value="CAH1420576.1"/>
    <property type="molecule type" value="Genomic_DNA"/>
</dbReference>
<comment type="caution">
    <text evidence="1">The sequence shown here is derived from an EMBL/GenBank/DDBJ whole genome shotgun (WGS) entry which is preliminary data.</text>
</comment>
<dbReference type="AlphaFoldDB" id="A0AAU9M0G6"/>
<protein>
    <submittedName>
        <fullName evidence="1">Uncharacterized protein</fullName>
    </submittedName>
</protein>
<reference evidence="1 2" key="1">
    <citation type="submission" date="2022-01" db="EMBL/GenBank/DDBJ databases">
        <authorList>
            <person name="Xiong W."/>
            <person name="Schranz E."/>
        </authorList>
    </citation>
    <scope>NUCLEOTIDE SEQUENCE [LARGE SCALE GENOMIC DNA]</scope>
</reference>
<gene>
    <name evidence="1" type="ORF">LVIROSA_LOCUS8028</name>
</gene>
<dbReference type="Proteomes" id="UP001157418">
    <property type="component" value="Unassembled WGS sequence"/>
</dbReference>
<sequence length="109" mass="12507">MAATTTRWWRRFPMVPTQVTTKAAGGGYTRYNVRQWAHLRAAATTAAGKEVREEHEWRPPRRHAFDLRRCSCTFNSGGYQQQSVVLGGWKSTWWKVAVAGEGAVGRWRR</sequence>
<evidence type="ECO:0000313" key="2">
    <source>
        <dbReference type="Proteomes" id="UP001157418"/>
    </source>
</evidence>